<keyword evidence="4" id="KW-1185">Reference proteome</keyword>
<dbReference type="Gene3D" id="3.10.450.50">
    <property type="match status" value="1"/>
</dbReference>
<dbReference type="InterPro" id="IPR037401">
    <property type="entry name" value="SnoaL-like"/>
</dbReference>
<reference evidence="4" key="1">
    <citation type="submission" date="2016-10" db="EMBL/GenBank/DDBJ databases">
        <authorList>
            <person name="Varghese N."/>
            <person name="Submissions S."/>
        </authorList>
    </citation>
    <scope>NUCLEOTIDE SEQUENCE [LARGE SCALE GENOMIC DNA]</scope>
    <source>
        <strain evidence="4">IBRC-M 10761</strain>
    </source>
</reference>
<dbReference type="RefSeq" id="WP_092169372.1">
    <property type="nucleotide sequence ID" value="NZ_FNZH01000001.1"/>
</dbReference>
<feature type="signal peptide" evidence="1">
    <location>
        <begin position="1"/>
        <end position="20"/>
    </location>
</feature>
<evidence type="ECO:0000259" key="2">
    <source>
        <dbReference type="Pfam" id="PF13474"/>
    </source>
</evidence>
<dbReference type="STRING" id="1416801.SAMN05192553_101655"/>
<evidence type="ECO:0000313" key="3">
    <source>
        <dbReference type="EMBL" id="SEI87659.1"/>
    </source>
</evidence>
<dbReference type="Pfam" id="PF13474">
    <property type="entry name" value="SnoaL_3"/>
    <property type="match status" value="1"/>
</dbReference>
<protein>
    <submittedName>
        <fullName evidence="3">SnoaL-like domain-containing protein</fullName>
    </submittedName>
</protein>
<keyword evidence="1" id="KW-0732">Signal</keyword>
<dbReference type="Proteomes" id="UP000199403">
    <property type="component" value="Unassembled WGS sequence"/>
</dbReference>
<proteinExistence type="predicted"/>
<evidence type="ECO:0000256" key="1">
    <source>
        <dbReference type="SAM" id="SignalP"/>
    </source>
</evidence>
<feature type="chain" id="PRO_5011610802" evidence="1">
    <location>
        <begin position="21"/>
        <end position="148"/>
    </location>
</feature>
<gene>
    <name evidence="3" type="ORF">SAMN05192553_101655</name>
</gene>
<dbReference type="SUPFAM" id="SSF54427">
    <property type="entry name" value="NTF2-like"/>
    <property type="match status" value="1"/>
</dbReference>
<dbReference type="EMBL" id="FNZH01000001">
    <property type="protein sequence ID" value="SEI87659.1"/>
    <property type="molecule type" value="Genomic_DNA"/>
</dbReference>
<dbReference type="OrthoDB" id="8432779at2"/>
<accession>A0A1H6U5N1</accession>
<evidence type="ECO:0000313" key="4">
    <source>
        <dbReference type="Proteomes" id="UP000199403"/>
    </source>
</evidence>
<sequence length="148" mass="16649">MKISFTLILLLFALTLYGQAREEAAIKKAIAAETTAYMNRDYAAWASHWDGSEEVSFLVTNMGLRSSSWEYVSDNMKADMEANSTPIPATLETSDFDISVSGNQAFVVYVQTMKFDDRESKTYEVRNLRKVKGQWKLAAMISSAYGEN</sequence>
<name>A0A1H6U5N1_9BACT</name>
<feature type="domain" description="SnoaL-like" evidence="2">
    <location>
        <begin position="26"/>
        <end position="143"/>
    </location>
</feature>
<dbReference type="AlphaFoldDB" id="A0A1H6U5N1"/>
<dbReference type="InterPro" id="IPR032710">
    <property type="entry name" value="NTF2-like_dom_sf"/>
</dbReference>
<organism evidence="3 4">
    <name type="scientific">Cyclobacterium xiamenense</name>
    <dbReference type="NCBI Taxonomy" id="1297121"/>
    <lineage>
        <taxon>Bacteria</taxon>
        <taxon>Pseudomonadati</taxon>
        <taxon>Bacteroidota</taxon>
        <taxon>Cytophagia</taxon>
        <taxon>Cytophagales</taxon>
        <taxon>Cyclobacteriaceae</taxon>
        <taxon>Cyclobacterium</taxon>
    </lineage>
</organism>